<organism evidence="3 4">
    <name type="scientific">[Mycobacterium] nativiensis</name>
    <dbReference type="NCBI Taxonomy" id="2855503"/>
    <lineage>
        <taxon>Bacteria</taxon>
        <taxon>Bacillati</taxon>
        <taxon>Actinomycetota</taxon>
        <taxon>Actinomycetes</taxon>
        <taxon>Mycobacteriales</taxon>
        <taxon>Mycobacteriaceae</taxon>
        <taxon>Mycolicibacter</taxon>
    </lineage>
</organism>
<name>A0ABU5XTC8_9MYCO</name>
<dbReference type="EMBL" id="JAYJJU010000004">
    <property type="protein sequence ID" value="MEB3031232.1"/>
    <property type="molecule type" value="Genomic_DNA"/>
</dbReference>
<dbReference type="Gene3D" id="3.30.300.30">
    <property type="match status" value="1"/>
</dbReference>
<feature type="domain" description="AMP-dependent synthetase/ligase" evidence="1">
    <location>
        <begin position="11"/>
        <end position="358"/>
    </location>
</feature>
<dbReference type="InterPro" id="IPR000873">
    <property type="entry name" value="AMP-dep_synth/lig_dom"/>
</dbReference>
<evidence type="ECO:0000259" key="2">
    <source>
        <dbReference type="Pfam" id="PF13193"/>
    </source>
</evidence>
<gene>
    <name evidence="3" type="primary">fadD4</name>
    <name evidence="3" type="ORF">KV113_06635</name>
</gene>
<comment type="caution">
    <text evidence="3">The sequence shown here is derived from an EMBL/GenBank/DDBJ whole genome shotgun (WGS) entry which is preliminary data.</text>
</comment>
<dbReference type="PANTHER" id="PTHR24096:SF323">
    <property type="entry name" value="BLR3536 PROTEIN"/>
    <property type="match status" value="1"/>
</dbReference>
<dbReference type="NCBIfam" id="NF038341">
    <property type="entry name" value="ligase_FadD4"/>
    <property type="match status" value="1"/>
</dbReference>
<reference evidence="3 4" key="1">
    <citation type="submission" date="2023-12" db="EMBL/GenBank/DDBJ databases">
        <title>Description of new species of Mycobacterium terrae complex isolated from sewage at the Sao Paulo Zoological Park Foundation in Brazil.</title>
        <authorList>
            <person name="Romagnoli C.L."/>
            <person name="Conceicao E.C."/>
            <person name="Machado E."/>
            <person name="Barreto L.B.P.F."/>
            <person name="Sharma A."/>
            <person name="Silva N.M."/>
            <person name="Marques L.E."/>
            <person name="Juliana M.A."/>
            <person name="Lourenco M.C.S."/>
            <person name="Digiampietri L.A."/>
            <person name="Suffys P.N."/>
            <person name="Viana-Niero C."/>
        </authorList>
    </citation>
    <scope>NUCLEOTIDE SEQUENCE [LARGE SCALE GENOMIC DNA]</scope>
    <source>
        <strain evidence="3 4">MYC340</strain>
    </source>
</reference>
<dbReference type="RefSeq" id="WP_224974990.1">
    <property type="nucleotide sequence ID" value="NZ_JAYJJU010000004.1"/>
</dbReference>
<evidence type="ECO:0000313" key="3">
    <source>
        <dbReference type="EMBL" id="MEB3031232.1"/>
    </source>
</evidence>
<feature type="domain" description="AMP-binding enzyme C-terminal" evidence="2">
    <location>
        <begin position="416"/>
        <end position="494"/>
    </location>
</feature>
<dbReference type="SUPFAM" id="SSF56801">
    <property type="entry name" value="Acetyl-CoA synthetase-like"/>
    <property type="match status" value="1"/>
</dbReference>
<proteinExistence type="predicted"/>
<protein>
    <submittedName>
        <fullName evidence="3">Fatty-acid--CoA ligase FadD4</fullName>
    </submittedName>
</protein>
<dbReference type="InterPro" id="IPR020845">
    <property type="entry name" value="AMP-binding_CS"/>
</dbReference>
<dbReference type="InterPro" id="IPR042099">
    <property type="entry name" value="ANL_N_sf"/>
</dbReference>
<dbReference type="PROSITE" id="PS00455">
    <property type="entry name" value="AMP_BINDING"/>
    <property type="match status" value="1"/>
</dbReference>
<sequence>MQIRHWVDSAAPALIMWPSGTSVSFAELEARANRLAHHFRSAGLANGDTVAVVMENNEHVHAVMWAARRCGLYYTMLNTHLTPAEAAYIVDNSGAEAVIGSRVTRSLCEGLVAQLPAGSPDLLLMADDDADGWQRYPECVAGRPATPIADEWEGDLLQYSSGTTGRPKGIRRELPGLPPAEAPGLMTRLFTTLGIDDDTVYLSPAPLYHTAPSVWSMSVQEMGGGVVVLEKFDARGALEAIERYRVTHAQFVPTMFVRMLKLPTEIRNAYDLSSLRRVVHAAAPCPPEIKRQMIDWWGPIIDEYYGSSEGIGASYIRSDEWLEHPGSVGRPMMGVPHIIGADGREVPPGEPGEIYFEGGLPFAYVGDAAKTAAARNEQGWSTVGDIGYLDADGYLYLTDRRHHMIISGGVNIYPQEVENLLITHPRVLDAAVFGLPDPVMGQSVKAVAQLVNPADACSELAEELLAWLRDRLAHYKCPKSVSFEERLPRSDTGKLYKDQLVSRHTADQRPAGMAAVNPAQ</sequence>
<dbReference type="Gene3D" id="3.40.50.12780">
    <property type="entry name" value="N-terminal domain of ligase-like"/>
    <property type="match status" value="1"/>
</dbReference>
<accession>A0ABU5XTC8</accession>
<dbReference type="Pfam" id="PF00501">
    <property type="entry name" value="AMP-binding"/>
    <property type="match status" value="1"/>
</dbReference>
<dbReference type="InterPro" id="IPR025110">
    <property type="entry name" value="AMP-bd_C"/>
</dbReference>
<dbReference type="GO" id="GO:0016874">
    <property type="term" value="F:ligase activity"/>
    <property type="evidence" value="ECO:0007669"/>
    <property type="project" value="UniProtKB-KW"/>
</dbReference>
<dbReference type="InterPro" id="IPR045851">
    <property type="entry name" value="AMP-bd_C_sf"/>
</dbReference>
<dbReference type="PANTHER" id="PTHR24096">
    <property type="entry name" value="LONG-CHAIN-FATTY-ACID--COA LIGASE"/>
    <property type="match status" value="1"/>
</dbReference>
<dbReference type="Pfam" id="PF13193">
    <property type="entry name" value="AMP-binding_C"/>
    <property type="match status" value="1"/>
</dbReference>
<keyword evidence="4" id="KW-1185">Reference proteome</keyword>
<dbReference type="Proteomes" id="UP001298593">
    <property type="component" value="Unassembled WGS sequence"/>
</dbReference>
<evidence type="ECO:0000313" key="4">
    <source>
        <dbReference type="Proteomes" id="UP001298593"/>
    </source>
</evidence>
<keyword evidence="3" id="KW-0436">Ligase</keyword>
<evidence type="ECO:0000259" key="1">
    <source>
        <dbReference type="Pfam" id="PF00501"/>
    </source>
</evidence>